<feature type="transmembrane region" description="Helical" evidence="1">
    <location>
        <begin position="30"/>
        <end position="48"/>
    </location>
</feature>
<evidence type="ECO:0000313" key="3">
    <source>
        <dbReference type="EMBL" id="SNZ14479.1"/>
    </source>
</evidence>
<dbReference type="SMART" id="SM00267">
    <property type="entry name" value="GGDEF"/>
    <property type="match status" value="1"/>
</dbReference>
<dbReference type="AlphaFoldDB" id="A0A285NYF9"/>
<protein>
    <submittedName>
        <fullName evidence="3">Diguanylate cyclase (GGDEF) domain-containing protein</fullName>
    </submittedName>
</protein>
<dbReference type="InterPro" id="IPR000160">
    <property type="entry name" value="GGDEF_dom"/>
</dbReference>
<organism evidence="3 4">
    <name type="scientific">Hydrogenobacter hydrogenophilus</name>
    <dbReference type="NCBI Taxonomy" id="35835"/>
    <lineage>
        <taxon>Bacteria</taxon>
        <taxon>Pseudomonadati</taxon>
        <taxon>Aquificota</taxon>
        <taxon>Aquificia</taxon>
        <taxon>Aquificales</taxon>
        <taxon>Aquificaceae</taxon>
        <taxon>Hydrogenobacter</taxon>
    </lineage>
</organism>
<evidence type="ECO:0000256" key="1">
    <source>
        <dbReference type="SAM" id="Phobius"/>
    </source>
</evidence>
<name>A0A285NYF9_9AQUI</name>
<dbReference type="PANTHER" id="PTHR46663:SF4">
    <property type="entry name" value="DIGUANYLATE CYCLASE DGCT-RELATED"/>
    <property type="match status" value="1"/>
</dbReference>
<dbReference type="CDD" id="cd01949">
    <property type="entry name" value="GGDEF"/>
    <property type="match status" value="1"/>
</dbReference>
<accession>A0A285NYF9</accession>
<reference evidence="4" key="1">
    <citation type="submission" date="2017-09" db="EMBL/GenBank/DDBJ databases">
        <authorList>
            <person name="Varghese N."/>
            <person name="Submissions S."/>
        </authorList>
    </citation>
    <scope>NUCLEOTIDE SEQUENCE [LARGE SCALE GENOMIC DNA]</scope>
    <source>
        <strain evidence="4">DSM 2913</strain>
    </source>
</reference>
<evidence type="ECO:0000259" key="2">
    <source>
        <dbReference type="PROSITE" id="PS50887"/>
    </source>
</evidence>
<dbReference type="PROSITE" id="PS50887">
    <property type="entry name" value="GGDEF"/>
    <property type="match status" value="1"/>
</dbReference>
<dbReference type="Gene3D" id="3.30.70.270">
    <property type="match status" value="1"/>
</dbReference>
<dbReference type="RefSeq" id="WP_096602214.1">
    <property type="nucleotide sequence ID" value="NZ_OBEN01000005.1"/>
</dbReference>
<proteinExistence type="predicted"/>
<gene>
    <name evidence="3" type="ORF">SAMN06265353_1116</name>
</gene>
<dbReference type="InterPro" id="IPR043128">
    <property type="entry name" value="Rev_trsase/Diguanyl_cyclase"/>
</dbReference>
<feature type="transmembrane region" description="Helical" evidence="1">
    <location>
        <begin position="54"/>
        <end position="74"/>
    </location>
</feature>
<keyword evidence="1" id="KW-1133">Transmembrane helix</keyword>
<dbReference type="EMBL" id="OBEN01000005">
    <property type="protein sequence ID" value="SNZ14479.1"/>
    <property type="molecule type" value="Genomic_DNA"/>
</dbReference>
<dbReference type="InterPro" id="IPR029787">
    <property type="entry name" value="Nucleotide_cyclase"/>
</dbReference>
<feature type="domain" description="GGDEF" evidence="2">
    <location>
        <begin position="115"/>
        <end position="240"/>
    </location>
</feature>
<feature type="transmembrane region" description="Helical" evidence="1">
    <location>
        <begin position="6"/>
        <end position="23"/>
    </location>
</feature>
<dbReference type="NCBIfam" id="TIGR00254">
    <property type="entry name" value="GGDEF"/>
    <property type="match status" value="1"/>
</dbReference>
<dbReference type="OrthoDB" id="9783388at2"/>
<sequence length="240" mass="27601">MTYDQYLALGFAVLFASFALGFKNSVVKKLSALFSVSFLLQTVAGFLNKKYLNLLLIFYSYLLIAVAFFYSISLTKTIRSLKNKAYLDALTKVNNRMFFEEVLKKELENYEKLGINYCILFIDMYNFKDINDIYGHAKGDEVLAEVGYRLRKHLRSDDFIIRYGGDEFIVVLKDIKEDKIFTVIERLKSALTFEVNGTQVKANVGYAVYPKDGASVDELIKIASARMYEDKKLYEKNEAV</sequence>
<keyword evidence="1" id="KW-0812">Transmembrane</keyword>
<dbReference type="PANTHER" id="PTHR46663">
    <property type="entry name" value="DIGUANYLATE CYCLASE DGCT-RELATED"/>
    <property type="match status" value="1"/>
</dbReference>
<dbReference type="Pfam" id="PF00990">
    <property type="entry name" value="GGDEF"/>
    <property type="match status" value="1"/>
</dbReference>
<dbReference type="SUPFAM" id="SSF55073">
    <property type="entry name" value="Nucleotide cyclase"/>
    <property type="match status" value="1"/>
</dbReference>
<dbReference type="InterPro" id="IPR052163">
    <property type="entry name" value="DGC-Regulatory_Protein"/>
</dbReference>
<evidence type="ECO:0000313" key="4">
    <source>
        <dbReference type="Proteomes" id="UP000218627"/>
    </source>
</evidence>
<dbReference type="Proteomes" id="UP000218627">
    <property type="component" value="Unassembled WGS sequence"/>
</dbReference>
<keyword evidence="4" id="KW-1185">Reference proteome</keyword>
<keyword evidence="1" id="KW-0472">Membrane</keyword>